<protein>
    <submittedName>
        <fullName evidence="9">Sigma-70 family RNA polymerase sigma factor</fullName>
    </submittedName>
</protein>
<comment type="subunit">
    <text evidence="2">Interacts transiently with the RNA polymerase catalytic core formed by RpoA, RpoB, RpoC and RpoZ (2 alpha, 1 beta, 1 beta' and 1 omega subunit) to form the RNA polymerase holoenzyme that can initiate transcription.</text>
</comment>
<dbReference type="Proteomes" id="UP001589894">
    <property type="component" value="Unassembled WGS sequence"/>
</dbReference>
<evidence type="ECO:0000259" key="7">
    <source>
        <dbReference type="Pfam" id="PF08281"/>
    </source>
</evidence>
<evidence type="ECO:0000313" key="10">
    <source>
        <dbReference type="Proteomes" id="UP001589894"/>
    </source>
</evidence>
<dbReference type="InterPro" id="IPR014305">
    <property type="entry name" value="RNA_pol_sigma-G_actinobac"/>
</dbReference>
<reference evidence="9 10" key="1">
    <citation type="submission" date="2024-09" db="EMBL/GenBank/DDBJ databases">
        <authorList>
            <person name="Sun Q."/>
            <person name="Mori K."/>
        </authorList>
    </citation>
    <scope>NUCLEOTIDE SEQUENCE [LARGE SCALE GENOMIC DNA]</scope>
    <source>
        <strain evidence="9 10">TBRC 2205</strain>
    </source>
</reference>
<dbReference type="Pfam" id="PF08281">
    <property type="entry name" value="Sigma70_r4_2"/>
    <property type="match status" value="1"/>
</dbReference>
<evidence type="ECO:0000256" key="4">
    <source>
        <dbReference type="ARBA" id="ARBA00023082"/>
    </source>
</evidence>
<dbReference type="SUPFAM" id="SSF88946">
    <property type="entry name" value="Sigma2 domain of RNA polymerase sigma factors"/>
    <property type="match status" value="1"/>
</dbReference>
<evidence type="ECO:0000256" key="1">
    <source>
        <dbReference type="ARBA" id="ARBA00010641"/>
    </source>
</evidence>
<comment type="similarity">
    <text evidence="1">Belongs to the sigma-70 factor family. ECF subfamily.</text>
</comment>
<dbReference type="InterPro" id="IPR037401">
    <property type="entry name" value="SnoaL-like"/>
</dbReference>
<evidence type="ECO:0000256" key="5">
    <source>
        <dbReference type="ARBA" id="ARBA00023163"/>
    </source>
</evidence>
<dbReference type="NCBIfam" id="NF006089">
    <property type="entry name" value="PRK08241.1"/>
    <property type="match status" value="1"/>
</dbReference>
<dbReference type="PANTHER" id="PTHR43133">
    <property type="entry name" value="RNA POLYMERASE ECF-TYPE SIGMA FACTO"/>
    <property type="match status" value="1"/>
</dbReference>
<evidence type="ECO:0000256" key="2">
    <source>
        <dbReference type="ARBA" id="ARBA00011344"/>
    </source>
</evidence>
<dbReference type="NCBIfam" id="TIGR02937">
    <property type="entry name" value="sigma70-ECF"/>
    <property type="match status" value="1"/>
</dbReference>
<evidence type="ECO:0000259" key="6">
    <source>
        <dbReference type="Pfam" id="PF04542"/>
    </source>
</evidence>
<feature type="domain" description="RNA polymerase sigma factor 70 region 4 type 2" evidence="7">
    <location>
        <begin position="134"/>
        <end position="186"/>
    </location>
</feature>
<feature type="domain" description="RNA polymerase sigma-70 region 2" evidence="6">
    <location>
        <begin position="17"/>
        <end position="82"/>
    </location>
</feature>
<dbReference type="RefSeq" id="WP_377335050.1">
    <property type="nucleotide sequence ID" value="NZ_JBHLUE010000002.1"/>
</dbReference>
<sequence length="319" mass="34797">MTDTAAALDEPAELRLEAFRGELTAYCYRMLGSAFEAEDAVQDTMIRAWRALDRFEGRAALRSWLYRIATNVCLTMLGSAQRRARPMDLGPPGTARSDPGEPLPENIWLGPIPDARLAVGDPADAAVAQESIRLAFVAALQHLPARQRAVLILREVLAWSAAEVAELLDTSVASVNSALQRARATLAEADLGGDTARPMDREQARLLDRYVAAFEGYDMAGLAALLHEDVTLNMPPLPLWLRGHADIRDWMLGTGSGCRGSRLVPTVANGMPAFGQYRTTGPWALTVLDISAGRIRTISNFLDVERLFPLFGLPLRYAG</sequence>
<dbReference type="PANTHER" id="PTHR43133:SF65">
    <property type="entry name" value="ECF RNA POLYMERASE SIGMA FACTOR SIGG"/>
    <property type="match status" value="1"/>
</dbReference>
<dbReference type="Gene3D" id="3.10.450.50">
    <property type="match status" value="1"/>
</dbReference>
<dbReference type="Pfam" id="PF04542">
    <property type="entry name" value="Sigma70_r2"/>
    <property type="match status" value="1"/>
</dbReference>
<dbReference type="InterPro" id="IPR039425">
    <property type="entry name" value="RNA_pol_sigma-70-like"/>
</dbReference>
<dbReference type="Pfam" id="PF12680">
    <property type="entry name" value="SnoaL_2"/>
    <property type="match status" value="1"/>
</dbReference>
<dbReference type="NCBIfam" id="TIGR02960">
    <property type="entry name" value="SigX5"/>
    <property type="match status" value="1"/>
</dbReference>
<evidence type="ECO:0000256" key="3">
    <source>
        <dbReference type="ARBA" id="ARBA00023015"/>
    </source>
</evidence>
<dbReference type="SUPFAM" id="SSF54427">
    <property type="entry name" value="NTF2-like"/>
    <property type="match status" value="1"/>
</dbReference>
<accession>A0ABV6NQ88</accession>
<dbReference type="Gene3D" id="1.10.1740.10">
    <property type="match status" value="1"/>
</dbReference>
<dbReference type="InterPro" id="IPR014284">
    <property type="entry name" value="RNA_pol_sigma-70_dom"/>
</dbReference>
<dbReference type="InterPro" id="IPR013249">
    <property type="entry name" value="RNA_pol_sigma70_r4_t2"/>
</dbReference>
<dbReference type="InterPro" id="IPR013324">
    <property type="entry name" value="RNA_pol_sigma_r3/r4-like"/>
</dbReference>
<keyword evidence="5" id="KW-0804">Transcription</keyword>
<dbReference type="InterPro" id="IPR032710">
    <property type="entry name" value="NTF2-like_dom_sf"/>
</dbReference>
<dbReference type="InterPro" id="IPR036388">
    <property type="entry name" value="WH-like_DNA-bd_sf"/>
</dbReference>
<keyword evidence="3" id="KW-0805">Transcription regulation</keyword>
<dbReference type="CDD" id="cd06171">
    <property type="entry name" value="Sigma70_r4"/>
    <property type="match status" value="1"/>
</dbReference>
<evidence type="ECO:0000313" key="9">
    <source>
        <dbReference type="EMBL" id="MFC0562946.1"/>
    </source>
</evidence>
<feature type="domain" description="SnoaL-like" evidence="8">
    <location>
        <begin position="208"/>
        <end position="281"/>
    </location>
</feature>
<keyword evidence="4" id="KW-0731">Sigma factor</keyword>
<dbReference type="InterPro" id="IPR013325">
    <property type="entry name" value="RNA_pol_sigma_r2"/>
</dbReference>
<dbReference type="SUPFAM" id="SSF88659">
    <property type="entry name" value="Sigma3 and sigma4 domains of RNA polymerase sigma factors"/>
    <property type="match status" value="1"/>
</dbReference>
<dbReference type="InterPro" id="IPR007627">
    <property type="entry name" value="RNA_pol_sigma70_r2"/>
</dbReference>
<name>A0ABV6NQ88_9ACTN</name>
<dbReference type="Gene3D" id="1.10.10.10">
    <property type="entry name" value="Winged helix-like DNA-binding domain superfamily/Winged helix DNA-binding domain"/>
    <property type="match status" value="1"/>
</dbReference>
<proteinExistence type="inferred from homology"/>
<comment type="caution">
    <text evidence="9">The sequence shown here is derived from an EMBL/GenBank/DDBJ whole genome shotgun (WGS) entry which is preliminary data.</text>
</comment>
<organism evidence="9 10">
    <name type="scientific">Plantactinospora siamensis</name>
    <dbReference type="NCBI Taxonomy" id="555372"/>
    <lineage>
        <taxon>Bacteria</taxon>
        <taxon>Bacillati</taxon>
        <taxon>Actinomycetota</taxon>
        <taxon>Actinomycetes</taxon>
        <taxon>Micromonosporales</taxon>
        <taxon>Micromonosporaceae</taxon>
        <taxon>Plantactinospora</taxon>
    </lineage>
</organism>
<dbReference type="EMBL" id="JBHLUE010000002">
    <property type="protein sequence ID" value="MFC0562946.1"/>
    <property type="molecule type" value="Genomic_DNA"/>
</dbReference>
<keyword evidence="10" id="KW-1185">Reference proteome</keyword>
<evidence type="ECO:0000259" key="8">
    <source>
        <dbReference type="Pfam" id="PF12680"/>
    </source>
</evidence>
<gene>
    <name evidence="9" type="ORF">ACFFHU_01990</name>
</gene>